<feature type="domain" description="TonB-dependent receptor-like beta-barrel" evidence="13">
    <location>
        <begin position="535"/>
        <end position="1048"/>
    </location>
</feature>
<evidence type="ECO:0000256" key="1">
    <source>
        <dbReference type="ARBA" id="ARBA00004571"/>
    </source>
</evidence>
<keyword evidence="5 10" id="KW-0812">Transmembrane</keyword>
<dbReference type="NCBIfam" id="TIGR04056">
    <property type="entry name" value="OMP_RagA_SusC"/>
    <property type="match status" value="1"/>
</dbReference>
<evidence type="ECO:0000313" key="17">
    <source>
        <dbReference type="Proteomes" id="UP001324380"/>
    </source>
</evidence>
<evidence type="ECO:0000259" key="15">
    <source>
        <dbReference type="Pfam" id="PF07715"/>
    </source>
</evidence>
<dbReference type="Proteomes" id="UP001324380">
    <property type="component" value="Chromosome"/>
</dbReference>
<dbReference type="Pfam" id="PF07660">
    <property type="entry name" value="STN"/>
    <property type="match status" value="1"/>
</dbReference>
<dbReference type="Gene3D" id="2.40.170.20">
    <property type="entry name" value="TonB-dependent receptor, beta-barrel domain"/>
    <property type="match status" value="1"/>
</dbReference>
<evidence type="ECO:0000256" key="10">
    <source>
        <dbReference type="PROSITE-ProRule" id="PRU01360"/>
    </source>
</evidence>
<accession>A0ABZ0TPL3</accession>
<evidence type="ECO:0000256" key="11">
    <source>
        <dbReference type="RuleBase" id="RU003357"/>
    </source>
</evidence>
<keyword evidence="4" id="KW-0410">Iron transport</keyword>
<dbReference type="NCBIfam" id="TIGR04057">
    <property type="entry name" value="SusC_RagA_signa"/>
    <property type="match status" value="1"/>
</dbReference>
<evidence type="ECO:0000256" key="7">
    <source>
        <dbReference type="ARBA" id="ARBA00023077"/>
    </source>
</evidence>
<keyword evidence="6" id="KW-0408">Iron</keyword>
<evidence type="ECO:0000313" key="16">
    <source>
        <dbReference type="EMBL" id="WPU94731.1"/>
    </source>
</evidence>
<protein>
    <submittedName>
        <fullName evidence="16">SusC/RagA family TonB-linked outer membrane protein</fullName>
    </submittedName>
</protein>
<reference evidence="16 17" key="1">
    <citation type="submission" date="2023-11" db="EMBL/GenBank/DDBJ databases">
        <title>Analysis of the Genomes of Mucilaginibacter gossypii cycad 4 and M. sabulilitoris SNA2: microbes with the potential for plant growth promotion.</title>
        <authorList>
            <person name="Hirsch A.M."/>
            <person name="Humm E."/>
            <person name="Rubbi M."/>
            <person name="Del Vecchio G."/>
            <person name="Ha S.M."/>
            <person name="Pellegrini M."/>
            <person name="Gunsalus R.P."/>
        </authorList>
    </citation>
    <scope>NUCLEOTIDE SEQUENCE [LARGE SCALE GENOMIC DNA]</scope>
    <source>
        <strain evidence="16 17">SNA2</strain>
    </source>
</reference>
<dbReference type="PROSITE" id="PS52016">
    <property type="entry name" value="TONB_DEPENDENT_REC_3"/>
    <property type="match status" value="1"/>
</dbReference>
<dbReference type="InterPro" id="IPR011662">
    <property type="entry name" value="Secretin/TonB_short_N"/>
</dbReference>
<dbReference type="InterPro" id="IPR012910">
    <property type="entry name" value="Plug_dom"/>
</dbReference>
<keyword evidence="8 10" id="KW-0472">Membrane</keyword>
<keyword evidence="2 10" id="KW-0813">Transport</keyword>
<dbReference type="InterPro" id="IPR023997">
    <property type="entry name" value="TonB-dep_OMP_SusC/RagA_CS"/>
</dbReference>
<dbReference type="InterPro" id="IPR039426">
    <property type="entry name" value="TonB-dep_rcpt-like"/>
</dbReference>
<keyword evidence="9 10" id="KW-0998">Cell outer membrane</keyword>
<proteinExistence type="inferred from homology"/>
<feature type="domain" description="TonB-dependent receptor plug" evidence="15">
    <location>
        <begin position="208"/>
        <end position="327"/>
    </location>
</feature>
<comment type="similarity">
    <text evidence="10 11">Belongs to the TonB-dependent receptor family.</text>
</comment>
<evidence type="ECO:0000259" key="14">
    <source>
        <dbReference type="Pfam" id="PF07660"/>
    </source>
</evidence>
<feature type="domain" description="Secretin/TonB short N-terminal" evidence="14">
    <location>
        <begin position="46"/>
        <end position="97"/>
    </location>
</feature>
<keyword evidence="7 11" id="KW-0798">TonB box</keyword>
<evidence type="ECO:0000256" key="12">
    <source>
        <dbReference type="SAM" id="SignalP"/>
    </source>
</evidence>
<evidence type="ECO:0000256" key="8">
    <source>
        <dbReference type="ARBA" id="ARBA00023136"/>
    </source>
</evidence>
<keyword evidence="17" id="KW-1185">Reference proteome</keyword>
<dbReference type="Pfam" id="PF07715">
    <property type="entry name" value="Plug"/>
    <property type="match status" value="1"/>
</dbReference>
<feature type="signal peptide" evidence="12">
    <location>
        <begin position="1"/>
        <end position="21"/>
    </location>
</feature>
<evidence type="ECO:0000256" key="3">
    <source>
        <dbReference type="ARBA" id="ARBA00022452"/>
    </source>
</evidence>
<feature type="chain" id="PRO_5046999470" evidence="12">
    <location>
        <begin position="22"/>
        <end position="1088"/>
    </location>
</feature>
<dbReference type="EMBL" id="CP139558">
    <property type="protein sequence ID" value="WPU94731.1"/>
    <property type="molecule type" value="Genomic_DNA"/>
</dbReference>
<name>A0ABZ0TPL3_9SPHI</name>
<dbReference type="InterPro" id="IPR000531">
    <property type="entry name" value="Beta-barrel_TonB"/>
</dbReference>
<dbReference type="Pfam" id="PF13715">
    <property type="entry name" value="CarbopepD_reg_2"/>
    <property type="match status" value="1"/>
</dbReference>
<dbReference type="RefSeq" id="WP_321563847.1">
    <property type="nucleotide sequence ID" value="NZ_CP139558.1"/>
</dbReference>
<sequence length="1088" mass="118885">MKLTVFLILVGLLQVSASSVAQQISLSEKNIPLEKLFKKLENQTGYTFLYKAETLKGFANVNVEINDATIADVLNKCFENKPLEYLIIDKSIVVKRKTAPATTTVKPTIYVEGTVVNVSGQPLRGVTIKLKGTNYGWTTDTKGQFKAIVVDESAIFQFSFIGYVTKELPVKGLQNPVTITMNEDISKLDEVQVIAYGQTTRRFNVGDQTTVSAKEIEKYPVNNVLSVLQGTVPGMVVSQSTGQAGSSYNVVIRGQNGLSTGSSPLYVVDGIPYDGGGYTSQKSSRLGSNNQAYNALSLINPLDIESIDVLKDAAATSIYGSRGANGVILITTKKGKSGDTRIDVNVYSGISQALIAPQLLNTQQYLQLRREAKKNDNAAILPTDYDLNGTWDTTRYTNWPKLFLKGTGYSTNTQASISGGNNNISYLVSGNYRRTTNVQQLIGGADQTSSLHFNLNTASNNKRFTMQFTGGYTYDFNNIPNFDLSSFASIAPNSPDLYMPDGSLNFQNNTFLNPLLSSKLIARTSLSNMISSLTASYILAKGLKAQATVGYNKQSVNEFLASPLAALSPSSIAQGGKGLADYTWNNKAFWSIEPQLEYKSTIGKGALNVLAGASLQKQIQDVTQLEASGYTNDLLINNISAGTRIASLGSGYSAYNYKYSALYSRASYNWDGKYIIEFSGRYDGSSKFGQDRQYHFFYATGAEWIFSSENFFKDVLPIISFGRIKGSYGTTGNDQLPAYQYLENFSPFTSTNPYQGIPGITPTNLPNPYLSWETVAKGNIGLEIQFLKGRIGLQGNFFRNRTTGILSAVPLSSTTGFATITQNIDAKVQNKGFDLTLNTINIQSKGIVWSTNFIFTRQVNALLSYPNPNLAIQELLNQSVGAILVNRYAGVNPQTGLYQFYDRNGNIVSAPSSSGADQVKTVSTTPQYFGSVSNSITFKGVTLSFLFRGVKQLGTSSFAQILGGLVPGLPNANYSTEVLDHWQKAGDITKFGKLTSSFSPTLINGLSINRNVDAYYGDASYIRLQNASLAYQFNDVIAKKIHLRNLRVYMLGENLATISNYKFSDPETQNYLRISPLRTITFGIQASL</sequence>
<dbReference type="SUPFAM" id="SSF56935">
    <property type="entry name" value="Porins"/>
    <property type="match status" value="1"/>
</dbReference>
<dbReference type="SUPFAM" id="SSF49464">
    <property type="entry name" value="Carboxypeptidase regulatory domain-like"/>
    <property type="match status" value="1"/>
</dbReference>
<evidence type="ECO:0000256" key="2">
    <source>
        <dbReference type="ARBA" id="ARBA00022448"/>
    </source>
</evidence>
<dbReference type="Gene3D" id="2.170.130.10">
    <property type="entry name" value="TonB-dependent receptor, plug domain"/>
    <property type="match status" value="1"/>
</dbReference>
<gene>
    <name evidence="16" type="ORF">SNE25_04255</name>
</gene>
<dbReference type="InterPro" id="IPR037066">
    <property type="entry name" value="Plug_dom_sf"/>
</dbReference>
<evidence type="ECO:0000256" key="5">
    <source>
        <dbReference type="ARBA" id="ARBA00022692"/>
    </source>
</evidence>
<comment type="subcellular location">
    <subcellularLocation>
        <location evidence="1 10">Cell outer membrane</location>
        <topology evidence="1 10">Multi-pass membrane protein</topology>
    </subcellularLocation>
</comment>
<evidence type="ECO:0000256" key="6">
    <source>
        <dbReference type="ARBA" id="ARBA00023004"/>
    </source>
</evidence>
<dbReference type="Pfam" id="PF00593">
    <property type="entry name" value="TonB_dep_Rec_b-barrel"/>
    <property type="match status" value="1"/>
</dbReference>
<evidence type="ECO:0000256" key="9">
    <source>
        <dbReference type="ARBA" id="ARBA00023237"/>
    </source>
</evidence>
<evidence type="ECO:0000259" key="13">
    <source>
        <dbReference type="Pfam" id="PF00593"/>
    </source>
</evidence>
<keyword evidence="4" id="KW-0406">Ion transport</keyword>
<dbReference type="InterPro" id="IPR036942">
    <property type="entry name" value="Beta-barrel_TonB_sf"/>
</dbReference>
<keyword evidence="3 10" id="KW-1134">Transmembrane beta strand</keyword>
<keyword evidence="12" id="KW-0732">Signal</keyword>
<dbReference type="InterPro" id="IPR023996">
    <property type="entry name" value="TonB-dep_OMP_SusC/RagA"/>
</dbReference>
<dbReference type="InterPro" id="IPR008969">
    <property type="entry name" value="CarboxyPept-like_regulatory"/>
</dbReference>
<organism evidence="16 17">
    <name type="scientific">Mucilaginibacter sabulilitoris</name>
    <dbReference type="NCBI Taxonomy" id="1173583"/>
    <lineage>
        <taxon>Bacteria</taxon>
        <taxon>Pseudomonadati</taxon>
        <taxon>Bacteroidota</taxon>
        <taxon>Sphingobacteriia</taxon>
        <taxon>Sphingobacteriales</taxon>
        <taxon>Sphingobacteriaceae</taxon>
        <taxon>Mucilaginibacter</taxon>
    </lineage>
</organism>
<evidence type="ECO:0000256" key="4">
    <source>
        <dbReference type="ARBA" id="ARBA00022496"/>
    </source>
</evidence>
<dbReference type="Gene3D" id="2.60.40.1120">
    <property type="entry name" value="Carboxypeptidase-like, regulatory domain"/>
    <property type="match status" value="1"/>
</dbReference>